<protein>
    <submittedName>
        <fullName evidence="2">SulP family inorganic anion transporter</fullName>
    </submittedName>
</protein>
<feature type="transmembrane region" description="Helical" evidence="1">
    <location>
        <begin position="39"/>
        <end position="70"/>
    </location>
</feature>
<dbReference type="AlphaFoldDB" id="A0A6G3Y1L1"/>
<feature type="non-terminal residue" evidence="2">
    <location>
        <position position="1"/>
    </location>
</feature>
<proteinExistence type="predicted"/>
<accession>A0A6G3Y1L1</accession>
<dbReference type="PANTHER" id="PTHR43310">
    <property type="entry name" value="SULFATE TRANSPORTER YBAR-RELATED"/>
    <property type="match status" value="1"/>
</dbReference>
<feature type="transmembrane region" description="Helical" evidence="1">
    <location>
        <begin position="7"/>
        <end position="27"/>
    </location>
</feature>
<reference evidence="2" key="1">
    <citation type="submission" date="2020-01" db="EMBL/GenBank/DDBJ databases">
        <title>Insect and environment-associated Actinomycetes.</title>
        <authorList>
            <person name="Currrie C."/>
            <person name="Chevrette M."/>
            <person name="Carlson C."/>
            <person name="Stubbendieck R."/>
            <person name="Wendt-Pienkowski E."/>
        </authorList>
    </citation>
    <scope>NUCLEOTIDE SEQUENCE</scope>
    <source>
        <strain evidence="2">SID7499</strain>
    </source>
</reference>
<keyword evidence="1" id="KW-0812">Transmembrane</keyword>
<dbReference type="EMBL" id="JAAGMN010010543">
    <property type="protein sequence ID" value="NEE23764.1"/>
    <property type="molecule type" value="Genomic_DNA"/>
</dbReference>
<keyword evidence="1" id="KW-1133">Transmembrane helix</keyword>
<sequence length="109" mass="11499">VSDIPMAALVAVMVMVSFATFDWHSIAPGTLRRMPVGEIAVMLITVACVVITHNLAVGVVVGSVAAMAVFARRVARHAEVTAVIDPDRTTAVYRVTGELFFASSNDLVG</sequence>
<dbReference type="InterPro" id="IPR052706">
    <property type="entry name" value="Membrane-Transporter-like"/>
</dbReference>
<name>A0A6G3Y1L1_9ACTN</name>
<gene>
    <name evidence="2" type="ORF">G3M58_97085</name>
</gene>
<comment type="caution">
    <text evidence="2">The sequence shown here is derived from an EMBL/GenBank/DDBJ whole genome shotgun (WGS) entry which is preliminary data.</text>
</comment>
<organism evidence="2">
    <name type="scientific">Streptomyces sp. SID7499</name>
    <dbReference type="NCBI Taxonomy" id="2706086"/>
    <lineage>
        <taxon>Bacteria</taxon>
        <taxon>Bacillati</taxon>
        <taxon>Actinomycetota</taxon>
        <taxon>Actinomycetes</taxon>
        <taxon>Kitasatosporales</taxon>
        <taxon>Streptomycetaceae</taxon>
        <taxon>Streptomyces</taxon>
    </lineage>
</organism>
<evidence type="ECO:0000313" key="2">
    <source>
        <dbReference type="EMBL" id="NEE23764.1"/>
    </source>
</evidence>
<evidence type="ECO:0000256" key="1">
    <source>
        <dbReference type="SAM" id="Phobius"/>
    </source>
</evidence>
<keyword evidence="1" id="KW-0472">Membrane</keyword>
<dbReference type="PANTHER" id="PTHR43310:SF1">
    <property type="entry name" value="SULFATE TRANSPORTER YBAR-RELATED"/>
    <property type="match status" value="1"/>
</dbReference>
<feature type="non-terminal residue" evidence="2">
    <location>
        <position position="109"/>
    </location>
</feature>